<evidence type="ECO:0000256" key="4">
    <source>
        <dbReference type="ARBA" id="ARBA00012574"/>
    </source>
</evidence>
<keyword evidence="9" id="KW-0645">Protease</keyword>
<dbReference type="SUPFAM" id="SSF55920">
    <property type="entry name" value="Creatinase/aminopeptidase"/>
    <property type="match status" value="1"/>
</dbReference>
<dbReference type="CDD" id="cd01087">
    <property type="entry name" value="Prolidase"/>
    <property type="match status" value="1"/>
</dbReference>
<dbReference type="EC" id="3.4.11.9" evidence="4"/>
<dbReference type="EMBL" id="JBELPZ010000011">
    <property type="protein sequence ID" value="MFL9845037.1"/>
    <property type="molecule type" value="Genomic_DNA"/>
</dbReference>
<evidence type="ECO:0000256" key="1">
    <source>
        <dbReference type="ARBA" id="ARBA00001424"/>
    </source>
</evidence>
<evidence type="ECO:0000313" key="9">
    <source>
        <dbReference type="EMBL" id="MFL9845037.1"/>
    </source>
</evidence>
<keyword evidence="6" id="KW-0378">Hydrolase</keyword>
<dbReference type="InterPro" id="IPR036005">
    <property type="entry name" value="Creatinase/aminopeptidase-like"/>
</dbReference>
<name>A0ABW8YYL5_9FLAO</name>
<accession>A0ABW8YYL5</accession>
<evidence type="ECO:0000256" key="7">
    <source>
        <dbReference type="ARBA" id="ARBA00023211"/>
    </source>
</evidence>
<dbReference type="InterPro" id="IPR029149">
    <property type="entry name" value="Creatin/AminoP/Spt16_N"/>
</dbReference>
<comment type="caution">
    <text evidence="9">The sequence shown here is derived from an EMBL/GenBank/DDBJ whole genome shotgun (WGS) entry which is preliminary data.</text>
</comment>
<dbReference type="SUPFAM" id="SSF53092">
    <property type="entry name" value="Creatinase/prolidase N-terminal domain"/>
    <property type="match status" value="1"/>
</dbReference>
<keyword evidence="7" id="KW-0464">Manganese</keyword>
<keyword evidence="9" id="KW-0031">Aminopeptidase</keyword>
<keyword evidence="5" id="KW-0479">Metal-binding</keyword>
<comment type="catalytic activity">
    <reaction evidence="1">
        <text>Release of any N-terminal amino acid, including proline, that is linked to proline, even from a dipeptide or tripeptide.</text>
        <dbReference type="EC" id="3.4.11.9"/>
    </reaction>
</comment>
<comment type="cofactor">
    <cofactor evidence="2">
        <name>Mn(2+)</name>
        <dbReference type="ChEBI" id="CHEBI:29035"/>
    </cofactor>
</comment>
<feature type="domain" description="Aminopeptidase P N-terminal" evidence="8">
    <location>
        <begin position="6"/>
        <end position="142"/>
    </location>
</feature>
<dbReference type="Gene3D" id="3.90.230.10">
    <property type="entry name" value="Creatinase/methionine aminopeptidase superfamily"/>
    <property type="match status" value="1"/>
</dbReference>
<dbReference type="InterPro" id="IPR000994">
    <property type="entry name" value="Pept_M24"/>
</dbReference>
<dbReference type="Proteomes" id="UP001629156">
    <property type="component" value="Unassembled WGS sequence"/>
</dbReference>
<dbReference type="GO" id="GO:0004177">
    <property type="term" value="F:aminopeptidase activity"/>
    <property type="evidence" value="ECO:0007669"/>
    <property type="project" value="UniProtKB-KW"/>
</dbReference>
<dbReference type="SMART" id="SM01011">
    <property type="entry name" value="AMP_N"/>
    <property type="match status" value="1"/>
</dbReference>
<evidence type="ECO:0000259" key="8">
    <source>
        <dbReference type="SMART" id="SM01011"/>
    </source>
</evidence>
<gene>
    <name evidence="9" type="ORF">ABS766_11460</name>
</gene>
<comment type="similarity">
    <text evidence="3">Belongs to the peptidase M24B family.</text>
</comment>
<keyword evidence="10" id="KW-1185">Reference proteome</keyword>
<dbReference type="PANTHER" id="PTHR43226:SF4">
    <property type="entry name" value="XAA-PRO AMINOPEPTIDASE 3"/>
    <property type="match status" value="1"/>
</dbReference>
<proteinExistence type="inferred from homology"/>
<dbReference type="PANTHER" id="PTHR43226">
    <property type="entry name" value="XAA-PRO AMINOPEPTIDASE 3"/>
    <property type="match status" value="1"/>
</dbReference>
<protein>
    <recommendedName>
        <fullName evidence="4">Xaa-Pro aminopeptidase</fullName>
        <ecNumber evidence="4">3.4.11.9</ecNumber>
    </recommendedName>
</protein>
<reference evidence="9 10" key="1">
    <citation type="submission" date="2024-06" db="EMBL/GenBank/DDBJ databases">
        <authorList>
            <person name="Kaempfer P."/>
            <person name="Viver T."/>
        </authorList>
    </citation>
    <scope>NUCLEOTIDE SEQUENCE [LARGE SCALE GENOMIC DNA]</scope>
    <source>
        <strain evidence="9 10">ST-119</strain>
    </source>
</reference>
<evidence type="ECO:0000256" key="6">
    <source>
        <dbReference type="ARBA" id="ARBA00022801"/>
    </source>
</evidence>
<dbReference type="Gene3D" id="3.40.350.10">
    <property type="entry name" value="Creatinase/prolidase N-terminal domain"/>
    <property type="match status" value="1"/>
</dbReference>
<evidence type="ECO:0000256" key="5">
    <source>
        <dbReference type="ARBA" id="ARBA00022723"/>
    </source>
</evidence>
<dbReference type="InterPro" id="IPR007865">
    <property type="entry name" value="Aminopep_P_N"/>
</dbReference>
<dbReference type="RefSeq" id="WP_408085302.1">
    <property type="nucleotide sequence ID" value="NZ_JBELPZ010000011.1"/>
</dbReference>
<sequence>MKYQQIPSSLFIKNRKKFMAEMKPKSVAVFNSNDIYPVSADSTLPFAQHRDIFYLSGADQEETKLLLCPDAPYEHLREILFVRETNAHIAVWEGEKLTKERATEVSGIKNVMWLQDFEKTLFEVMTYCDTMYVNTNEHYRSSVETETREARFVKWWKEKYPAHQVAKSNPILQKLRSIKEPEEIELMQTACDITEKGFRRVLGFTKPGVWEYEIEAELLHEFIRNRSKGFAYTPIIAAGNNANVLHYIENNQQVKDGDLILFDVAAEYANYSSDLSRTIPANGKFTKRQREVYDAVLRVKNEATKMLIPGTLWKQYHVEVGKLMTSELLGLGLLGKADVQNDDPAWPAYKKYFMHGTSHHIGLDTHDYGLLHEPMQANMVFTVEPGIYIPQEGFGIRLEDDVVVQENGEPFNLMRNIPIEAEEIEELMSN</sequence>
<evidence type="ECO:0000313" key="10">
    <source>
        <dbReference type="Proteomes" id="UP001629156"/>
    </source>
</evidence>
<dbReference type="InterPro" id="IPR052433">
    <property type="entry name" value="X-Pro_dipept-like"/>
</dbReference>
<dbReference type="Pfam" id="PF00557">
    <property type="entry name" value="Peptidase_M24"/>
    <property type="match status" value="1"/>
</dbReference>
<evidence type="ECO:0000256" key="2">
    <source>
        <dbReference type="ARBA" id="ARBA00001936"/>
    </source>
</evidence>
<organism evidence="9 10">
    <name type="scientific">Flavobacterium rhizosphaerae</name>
    <dbReference type="NCBI Taxonomy" id="3163298"/>
    <lineage>
        <taxon>Bacteria</taxon>
        <taxon>Pseudomonadati</taxon>
        <taxon>Bacteroidota</taxon>
        <taxon>Flavobacteriia</taxon>
        <taxon>Flavobacteriales</taxon>
        <taxon>Flavobacteriaceae</taxon>
        <taxon>Flavobacterium</taxon>
    </lineage>
</organism>
<dbReference type="Pfam" id="PF05195">
    <property type="entry name" value="AMP_N"/>
    <property type="match status" value="1"/>
</dbReference>
<evidence type="ECO:0000256" key="3">
    <source>
        <dbReference type="ARBA" id="ARBA00008766"/>
    </source>
</evidence>